<evidence type="ECO:0000256" key="1">
    <source>
        <dbReference type="ARBA" id="ARBA00002841"/>
    </source>
</evidence>
<evidence type="ECO:0000256" key="7">
    <source>
        <dbReference type="ARBA" id="ARBA00023288"/>
    </source>
</evidence>
<keyword evidence="10" id="KW-1185">Reference proteome</keyword>
<dbReference type="SUPFAM" id="SSF53850">
    <property type="entry name" value="Periplasmic binding protein-like II"/>
    <property type="match status" value="1"/>
</dbReference>
<keyword evidence="4" id="KW-0813">Transport</keyword>
<dbReference type="PANTHER" id="PTHR30570">
    <property type="entry name" value="PERIPLASMIC PHOSPHATE BINDING COMPONENT OF PHOSPHATE ABC TRANSPORTER"/>
    <property type="match status" value="1"/>
</dbReference>
<evidence type="ECO:0000313" key="9">
    <source>
        <dbReference type="EMBL" id="MFD1483732.1"/>
    </source>
</evidence>
<dbReference type="Pfam" id="PF12849">
    <property type="entry name" value="PBP_like_2"/>
    <property type="match status" value="1"/>
</dbReference>
<keyword evidence="4" id="KW-0592">Phosphate transport</keyword>
<dbReference type="PANTHER" id="PTHR30570:SF4">
    <property type="entry name" value="PHOSPHATE-BINDING PROTEIN PSTS 1"/>
    <property type="match status" value="1"/>
</dbReference>
<gene>
    <name evidence="9" type="ORF">ACFQ5J_00530</name>
</gene>
<sequence>MSKKKLWTTGLIAGFVGLGLALSRLTFAAPPPRITIAGSTAMQPLLKAAAKADPHLAVSLHGQSSTSGLRQVAAQKVTLAASDVFAQQVNGVPANKLVDHPIAVVGIAVITSGDTGVTNVTTAQLQGLFSGQLTNWRQVGGHDLPVTLINRTRASGTRTAFDQLVLGPKAPLAGITVSSAAALRQQVRQTPGAIGYVAFSARQKSDRQLTLNGQAPTAKNVTSNQWPLWTYEHLYSLGAPNAATVALIQSLQSANQQAALSSLGYVPLAQMQVARTADGQIEDTH</sequence>
<comment type="function">
    <text evidence="1">Part of the ABC transporter complex PstSACB involved in phosphate import.</text>
</comment>
<proteinExistence type="predicted"/>
<comment type="caution">
    <text evidence="9">The sequence shown here is derived from an EMBL/GenBank/DDBJ whole genome shotgun (WGS) entry which is preliminary data.</text>
</comment>
<dbReference type="InterPro" id="IPR024370">
    <property type="entry name" value="PBP_domain"/>
</dbReference>
<protein>
    <submittedName>
        <fullName evidence="9">Substrate-binding domain-containing protein</fullName>
    </submittedName>
</protein>
<keyword evidence="5" id="KW-0732">Signal</keyword>
<reference evidence="10" key="1">
    <citation type="journal article" date="2019" name="Int. J. Syst. Evol. Microbiol.">
        <title>The Global Catalogue of Microorganisms (GCM) 10K type strain sequencing project: providing services to taxonomists for standard genome sequencing and annotation.</title>
        <authorList>
            <consortium name="The Broad Institute Genomics Platform"/>
            <consortium name="The Broad Institute Genome Sequencing Center for Infectious Disease"/>
            <person name="Wu L."/>
            <person name="Ma J."/>
        </authorList>
    </citation>
    <scope>NUCLEOTIDE SEQUENCE [LARGE SCALE GENOMIC DNA]</scope>
    <source>
        <strain evidence="10">CCM 8903</strain>
    </source>
</reference>
<evidence type="ECO:0000313" key="10">
    <source>
        <dbReference type="Proteomes" id="UP001597252"/>
    </source>
</evidence>
<evidence type="ECO:0000256" key="6">
    <source>
        <dbReference type="ARBA" id="ARBA00023139"/>
    </source>
</evidence>
<evidence type="ECO:0000256" key="4">
    <source>
        <dbReference type="ARBA" id="ARBA00022592"/>
    </source>
</evidence>
<dbReference type="InterPro" id="IPR050811">
    <property type="entry name" value="Phosphate_ABC_transporter"/>
</dbReference>
<name>A0ABW4E2W4_9LACO</name>
<keyword evidence="6" id="KW-0564">Palmitate</keyword>
<organism evidence="9 10">
    <name type="scientific">Lacticaseibacillus baoqingensis</name>
    <dbReference type="NCBI Taxonomy" id="2486013"/>
    <lineage>
        <taxon>Bacteria</taxon>
        <taxon>Bacillati</taxon>
        <taxon>Bacillota</taxon>
        <taxon>Bacilli</taxon>
        <taxon>Lactobacillales</taxon>
        <taxon>Lactobacillaceae</taxon>
        <taxon>Lacticaseibacillus</taxon>
    </lineage>
</organism>
<dbReference type="Gene3D" id="3.40.190.10">
    <property type="entry name" value="Periplasmic binding protein-like II"/>
    <property type="match status" value="2"/>
</dbReference>
<dbReference type="RefSeq" id="WP_164508451.1">
    <property type="nucleotide sequence ID" value="NZ_JBHTON010000001.1"/>
</dbReference>
<dbReference type="EMBL" id="JBHTON010000001">
    <property type="protein sequence ID" value="MFD1483732.1"/>
    <property type="molecule type" value="Genomic_DNA"/>
</dbReference>
<accession>A0ABW4E2W4</accession>
<dbReference type="Proteomes" id="UP001597252">
    <property type="component" value="Unassembled WGS sequence"/>
</dbReference>
<evidence type="ECO:0000259" key="8">
    <source>
        <dbReference type="Pfam" id="PF12849"/>
    </source>
</evidence>
<keyword evidence="7" id="KW-0449">Lipoprotein</keyword>
<feature type="domain" description="PBP" evidence="8">
    <location>
        <begin position="29"/>
        <end position="240"/>
    </location>
</feature>
<comment type="subunit">
    <text evidence="3">The complex is composed of two ATP-binding proteins (PstB), two transmembrane proteins (PstC and PstA) and a solute-binding protein (PstS).</text>
</comment>
<evidence type="ECO:0000256" key="5">
    <source>
        <dbReference type="ARBA" id="ARBA00022729"/>
    </source>
</evidence>
<evidence type="ECO:0000256" key="3">
    <source>
        <dbReference type="ARBA" id="ARBA00011529"/>
    </source>
</evidence>
<evidence type="ECO:0000256" key="2">
    <source>
        <dbReference type="ARBA" id="ARBA00004193"/>
    </source>
</evidence>
<comment type="subcellular location">
    <subcellularLocation>
        <location evidence="2">Cell membrane</location>
        <topology evidence="2">Lipid-anchor</topology>
    </subcellularLocation>
</comment>